<evidence type="ECO:0000313" key="5">
    <source>
        <dbReference type="Proteomes" id="UP000238949"/>
    </source>
</evidence>
<dbReference type="Proteomes" id="UP000238949">
    <property type="component" value="Unassembled WGS sequence"/>
</dbReference>
<dbReference type="PROSITE" id="PS00893">
    <property type="entry name" value="NUDIX_BOX"/>
    <property type="match status" value="1"/>
</dbReference>
<keyword evidence="5" id="KW-1185">Reference proteome</keyword>
<dbReference type="PANTHER" id="PTHR43222:SF2">
    <property type="entry name" value="NUDIX HYDROLASE 23, CHLOROPLASTIC"/>
    <property type="match status" value="1"/>
</dbReference>
<gene>
    <name evidence="4" type="ORF">C6Y40_00145</name>
</gene>
<dbReference type="InterPro" id="IPR020084">
    <property type="entry name" value="NUDIX_hydrolase_CS"/>
</dbReference>
<name>A0A2S9VGG1_9ALTE</name>
<dbReference type="CDD" id="cd02883">
    <property type="entry name" value="NUDIX_Hydrolase"/>
    <property type="match status" value="1"/>
</dbReference>
<keyword evidence="2" id="KW-0378">Hydrolase</keyword>
<sequence length="185" mass="19928">MLTNGLILPDNLSKGARLTAIICVLTFFGCHPLPPSAPSCRISENASPLPPLPEATAAACLIRIDNSVLMVRHRLSGKLDFPAGGLQGDESLRCAAHRETWEETGFNLEVGKLLTYSSSGMPVFHCTGDASMAALAEQVPAPDWAKIEVTGLIRVNPFEITDEALRFNDDLIPLRDAFVQAGEED</sequence>
<dbReference type="SUPFAM" id="SSF55811">
    <property type="entry name" value="Nudix"/>
    <property type="match status" value="1"/>
</dbReference>
<accession>A0A2S9VGG1</accession>
<dbReference type="PANTHER" id="PTHR43222">
    <property type="entry name" value="NUDIX HYDROLASE 23"/>
    <property type="match status" value="1"/>
</dbReference>
<dbReference type="PROSITE" id="PS51462">
    <property type="entry name" value="NUDIX"/>
    <property type="match status" value="1"/>
</dbReference>
<dbReference type="InterPro" id="IPR000086">
    <property type="entry name" value="NUDIX_hydrolase_dom"/>
</dbReference>
<dbReference type="Pfam" id="PF00293">
    <property type="entry name" value="NUDIX"/>
    <property type="match status" value="1"/>
</dbReference>
<evidence type="ECO:0000259" key="3">
    <source>
        <dbReference type="PROSITE" id="PS51462"/>
    </source>
</evidence>
<dbReference type="EMBL" id="PVNP01000003">
    <property type="protein sequence ID" value="PRO75548.1"/>
    <property type="molecule type" value="Genomic_DNA"/>
</dbReference>
<dbReference type="OrthoDB" id="6322268at2"/>
<evidence type="ECO:0000256" key="2">
    <source>
        <dbReference type="ARBA" id="ARBA00022801"/>
    </source>
</evidence>
<comment type="cofactor">
    <cofactor evidence="1">
        <name>Mg(2+)</name>
        <dbReference type="ChEBI" id="CHEBI:18420"/>
    </cofactor>
</comment>
<evidence type="ECO:0000256" key="1">
    <source>
        <dbReference type="ARBA" id="ARBA00001946"/>
    </source>
</evidence>
<dbReference type="RefSeq" id="WP_105932765.1">
    <property type="nucleotide sequence ID" value="NZ_PVNP01000003.1"/>
</dbReference>
<dbReference type="Gene3D" id="3.90.79.10">
    <property type="entry name" value="Nucleoside Triphosphate Pyrophosphohydrolase"/>
    <property type="match status" value="1"/>
</dbReference>
<evidence type="ECO:0000313" key="4">
    <source>
        <dbReference type="EMBL" id="PRO75548.1"/>
    </source>
</evidence>
<feature type="domain" description="Nudix hydrolase" evidence="3">
    <location>
        <begin position="51"/>
        <end position="178"/>
    </location>
</feature>
<organism evidence="4 5">
    <name type="scientific">Alteromonas alba</name>
    <dbReference type="NCBI Taxonomy" id="2079529"/>
    <lineage>
        <taxon>Bacteria</taxon>
        <taxon>Pseudomonadati</taxon>
        <taxon>Pseudomonadota</taxon>
        <taxon>Gammaproteobacteria</taxon>
        <taxon>Alteromonadales</taxon>
        <taxon>Alteromonadaceae</taxon>
        <taxon>Alteromonas/Salinimonas group</taxon>
        <taxon>Alteromonas</taxon>
    </lineage>
</organism>
<dbReference type="AlphaFoldDB" id="A0A2S9VGG1"/>
<protein>
    <submittedName>
        <fullName evidence="4">DNA mismatch repair protein MutT</fullName>
    </submittedName>
</protein>
<dbReference type="GO" id="GO:0016787">
    <property type="term" value="F:hydrolase activity"/>
    <property type="evidence" value="ECO:0007669"/>
    <property type="project" value="UniProtKB-KW"/>
</dbReference>
<dbReference type="InterPro" id="IPR015797">
    <property type="entry name" value="NUDIX_hydrolase-like_dom_sf"/>
</dbReference>
<reference evidence="5" key="1">
    <citation type="journal article" date="2020" name="Int. J. Syst. Evol. Microbiol.">
        <title>Alteromonas alba sp. nov., a marine bacterium isolated from the seawater of the West Pacific Ocean.</title>
        <authorList>
            <person name="Sun C."/>
            <person name="Wu Y.-H."/>
            <person name="Xamxidin M."/>
            <person name="Cheng H."/>
            <person name="Xu X.-W."/>
        </authorList>
    </citation>
    <scope>NUCLEOTIDE SEQUENCE [LARGE SCALE GENOMIC DNA]</scope>
    <source>
        <strain evidence="5">190</strain>
    </source>
</reference>
<comment type="caution">
    <text evidence="4">The sequence shown here is derived from an EMBL/GenBank/DDBJ whole genome shotgun (WGS) entry which is preliminary data.</text>
</comment>
<proteinExistence type="predicted"/>